<comment type="caution">
    <text evidence="1">The sequence shown here is derived from an EMBL/GenBank/DDBJ whole genome shotgun (WGS) entry which is preliminary data.</text>
</comment>
<protein>
    <submittedName>
        <fullName evidence="1">YjbR protein</fullName>
    </submittedName>
</protein>
<name>A0A3D9SJX7_9ACTN</name>
<dbReference type="Proteomes" id="UP000256661">
    <property type="component" value="Unassembled WGS sequence"/>
</dbReference>
<sequence length="97" mass="10788">MEEREHANRVSLKVRGNGFRHLAQEGRVARLKATLEERDALVATDPEAYGDSYVAGRFGWIEVRPAAAPVDEPSELISEAWRLSAPRRPVGESLGDF</sequence>
<dbReference type="EMBL" id="QTTT01000001">
    <property type="protein sequence ID" value="REE96007.1"/>
    <property type="molecule type" value="Genomic_DNA"/>
</dbReference>
<reference evidence="1 2" key="1">
    <citation type="submission" date="2018-08" db="EMBL/GenBank/DDBJ databases">
        <title>Sequencing the genomes of 1000 actinobacteria strains.</title>
        <authorList>
            <person name="Klenk H.-P."/>
        </authorList>
    </citation>
    <scope>NUCLEOTIDE SEQUENCE [LARGE SCALE GENOMIC DNA]</scope>
    <source>
        <strain evidence="1 2">DSM 43927</strain>
    </source>
</reference>
<dbReference type="Pfam" id="PF04237">
    <property type="entry name" value="YjbR"/>
    <property type="match status" value="1"/>
</dbReference>
<dbReference type="SUPFAM" id="SSF142906">
    <property type="entry name" value="YjbR-like"/>
    <property type="match status" value="1"/>
</dbReference>
<proteinExistence type="predicted"/>
<accession>A0A3D9SJX7</accession>
<organism evidence="1 2">
    <name type="scientific">Thermomonospora umbrina</name>
    <dbReference type="NCBI Taxonomy" id="111806"/>
    <lineage>
        <taxon>Bacteria</taxon>
        <taxon>Bacillati</taxon>
        <taxon>Actinomycetota</taxon>
        <taxon>Actinomycetes</taxon>
        <taxon>Streptosporangiales</taxon>
        <taxon>Thermomonosporaceae</taxon>
        <taxon>Thermomonospora</taxon>
    </lineage>
</organism>
<evidence type="ECO:0000313" key="1">
    <source>
        <dbReference type="EMBL" id="REE96007.1"/>
    </source>
</evidence>
<evidence type="ECO:0000313" key="2">
    <source>
        <dbReference type="Proteomes" id="UP000256661"/>
    </source>
</evidence>
<dbReference type="RefSeq" id="WP_211328534.1">
    <property type="nucleotide sequence ID" value="NZ_QTTT01000001.1"/>
</dbReference>
<gene>
    <name evidence="1" type="ORF">DFJ69_1427</name>
</gene>
<dbReference type="InterPro" id="IPR038056">
    <property type="entry name" value="YjbR-like_sf"/>
</dbReference>
<dbReference type="Gene3D" id="3.90.1150.30">
    <property type="match status" value="1"/>
</dbReference>
<dbReference type="AlphaFoldDB" id="A0A3D9SJX7"/>
<dbReference type="InterPro" id="IPR058532">
    <property type="entry name" value="YjbR/MT2646/Rv2570-like"/>
</dbReference>
<keyword evidence="2" id="KW-1185">Reference proteome</keyword>